<dbReference type="EMBL" id="CM042885">
    <property type="protein sequence ID" value="KAI4363679.1"/>
    <property type="molecule type" value="Genomic_DNA"/>
</dbReference>
<evidence type="ECO:0000313" key="2">
    <source>
        <dbReference type="Proteomes" id="UP001057402"/>
    </source>
</evidence>
<reference evidence="2" key="1">
    <citation type="journal article" date="2023" name="Front. Plant Sci.">
        <title>Chromosomal-level genome assembly of Melastoma candidum provides insights into trichome evolution.</title>
        <authorList>
            <person name="Zhong Y."/>
            <person name="Wu W."/>
            <person name="Sun C."/>
            <person name="Zou P."/>
            <person name="Liu Y."/>
            <person name="Dai S."/>
            <person name="Zhou R."/>
        </authorList>
    </citation>
    <scope>NUCLEOTIDE SEQUENCE [LARGE SCALE GENOMIC DNA]</scope>
</reference>
<evidence type="ECO:0000313" key="1">
    <source>
        <dbReference type="EMBL" id="KAI4363679.1"/>
    </source>
</evidence>
<organism evidence="1 2">
    <name type="scientific">Melastoma candidum</name>
    <dbReference type="NCBI Taxonomy" id="119954"/>
    <lineage>
        <taxon>Eukaryota</taxon>
        <taxon>Viridiplantae</taxon>
        <taxon>Streptophyta</taxon>
        <taxon>Embryophyta</taxon>
        <taxon>Tracheophyta</taxon>
        <taxon>Spermatophyta</taxon>
        <taxon>Magnoliopsida</taxon>
        <taxon>eudicotyledons</taxon>
        <taxon>Gunneridae</taxon>
        <taxon>Pentapetalae</taxon>
        <taxon>rosids</taxon>
        <taxon>malvids</taxon>
        <taxon>Myrtales</taxon>
        <taxon>Melastomataceae</taxon>
        <taxon>Melastomatoideae</taxon>
        <taxon>Melastomateae</taxon>
        <taxon>Melastoma</taxon>
    </lineage>
</organism>
<accession>A0ACB9QEX7</accession>
<protein>
    <submittedName>
        <fullName evidence="1">Uncharacterized protein</fullName>
    </submittedName>
</protein>
<keyword evidence="2" id="KW-1185">Reference proteome</keyword>
<sequence length="83" mass="9388">MLNCPKLISLDFSGHMHSVFLKDTASVNEAAIHLHNPWLRDHLFCLYNAGTGISCGNMVEGEFLSLKLLLEKLRHCSRFKLCT</sequence>
<name>A0ACB9QEX7_9MYRT</name>
<comment type="caution">
    <text evidence="1">The sequence shown here is derived from an EMBL/GenBank/DDBJ whole genome shotgun (WGS) entry which is preliminary data.</text>
</comment>
<proteinExistence type="predicted"/>
<dbReference type="Proteomes" id="UP001057402">
    <property type="component" value="Chromosome 6"/>
</dbReference>
<gene>
    <name evidence="1" type="ORF">MLD38_019867</name>
</gene>